<proteinExistence type="predicted"/>
<dbReference type="STRING" id="1121939.L861_01455"/>
<dbReference type="Pfam" id="PF00881">
    <property type="entry name" value="Nitroreductase"/>
    <property type="match status" value="1"/>
</dbReference>
<evidence type="ECO:0000259" key="1">
    <source>
        <dbReference type="Pfam" id="PF00881"/>
    </source>
</evidence>
<name>S2KPH5_LITA3</name>
<organism evidence="2 3">
    <name type="scientific">Litchfieldella anticariensis (strain DSM 16096 / CECT 5854 / CIP 108499 / LMG 22089 / FP35)</name>
    <name type="common">Halomonas anticariensis</name>
    <dbReference type="NCBI Taxonomy" id="1121939"/>
    <lineage>
        <taxon>Bacteria</taxon>
        <taxon>Pseudomonadati</taxon>
        <taxon>Pseudomonadota</taxon>
        <taxon>Gammaproteobacteria</taxon>
        <taxon>Oceanospirillales</taxon>
        <taxon>Halomonadaceae</taxon>
        <taxon>Litchfieldella</taxon>
    </lineage>
</organism>
<dbReference type="EMBL" id="ASTJ01000011">
    <property type="protein sequence ID" value="EPC03997.1"/>
    <property type="molecule type" value="Genomic_DNA"/>
</dbReference>
<dbReference type="Proteomes" id="UP000014463">
    <property type="component" value="Unassembled WGS sequence"/>
</dbReference>
<protein>
    <recommendedName>
        <fullName evidence="1">Nitroreductase domain-containing protein</fullName>
    </recommendedName>
</protein>
<reference evidence="2 3" key="1">
    <citation type="journal article" date="2013" name="Genome Announc.">
        <title>Draft genome sequence of the moderately halophilic gammaproteobacterium Halomonas anticariensis FP35.</title>
        <authorList>
            <person name="Tahrioui A."/>
            <person name="Quesada E."/>
            <person name="Llamas I."/>
        </authorList>
    </citation>
    <scope>NUCLEOTIDE SEQUENCE [LARGE SCALE GENOMIC DNA]</scope>
    <source>
        <strain evidence="3">DSM 16096 / CECT 5854 / LMG 22089 / FP35</strain>
    </source>
</reference>
<accession>S2KPH5</accession>
<dbReference type="PANTHER" id="PTHR43745">
    <property type="entry name" value="NITROREDUCTASE MJ1384-RELATED"/>
    <property type="match status" value="1"/>
</dbReference>
<keyword evidence="3" id="KW-1185">Reference proteome</keyword>
<evidence type="ECO:0000313" key="2">
    <source>
        <dbReference type="EMBL" id="EPC03997.1"/>
    </source>
</evidence>
<dbReference type="SUPFAM" id="SSF55469">
    <property type="entry name" value="FMN-dependent nitroreductase-like"/>
    <property type="match status" value="1"/>
</dbReference>
<dbReference type="InterPro" id="IPR029479">
    <property type="entry name" value="Nitroreductase"/>
</dbReference>
<dbReference type="PANTHER" id="PTHR43745:SF2">
    <property type="entry name" value="NITROREDUCTASE MJ1384-RELATED"/>
    <property type="match status" value="1"/>
</dbReference>
<dbReference type="GO" id="GO:0016491">
    <property type="term" value="F:oxidoreductase activity"/>
    <property type="evidence" value="ECO:0007669"/>
    <property type="project" value="InterPro"/>
</dbReference>
<dbReference type="InterPro" id="IPR000415">
    <property type="entry name" value="Nitroreductase-like"/>
</dbReference>
<feature type="domain" description="Nitroreductase" evidence="1">
    <location>
        <begin position="14"/>
        <end position="136"/>
    </location>
</feature>
<dbReference type="InterPro" id="IPR052544">
    <property type="entry name" value="Bacteriocin_Proc_Enz"/>
</dbReference>
<sequence>MHIHVLVRRVSELKHGVYEYEWNTHSLKLLDDKSPEGNLTGVGIGEQPWLEESAVVIALGANFDGPVKYFESQLPRGERGVRYVFMESGAAAQNAHLQATALGLGFVLVAGFDDAKAKNAFQFAPGFEPTALFCIGQRDD</sequence>
<comment type="caution">
    <text evidence="2">The sequence shown here is derived from an EMBL/GenBank/DDBJ whole genome shotgun (WGS) entry which is preliminary data.</text>
</comment>
<dbReference type="AlphaFoldDB" id="S2KPH5"/>
<dbReference type="eggNOG" id="COG0778">
    <property type="taxonomic scope" value="Bacteria"/>
</dbReference>
<dbReference type="Gene3D" id="3.40.109.10">
    <property type="entry name" value="NADH Oxidase"/>
    <property type="match status" value="1"/>
</dbReference>
<evidence type="ECO:0000313" key="3">
    <source>
        <dbReference type="Proteomes" id="UP000014463"/>
    </source>
</evidence>
<gene>
    <name evidence="2" type="ORF">L861_01455</name>
</gene>
<dbReference type="PATRIC" id="fig|1121939.11.peg.273"/>